<evidence type="ECO:0000313" key="1">
    <source>
        <dbReference type="EMBL" id="BAV92200.1"/>
    </source>
</evidence>
<keyword evidence="2" id="KW-1185">Reference proteome</keyword>
<dbReference type="Proteomes" id="UP000242645">
    <property type="component" value="Chromosome"/>
</dbReference>
<dbReference type="EMBL" id="AP017368">
    <property type="protein sequence ID" value="BAV92200.1"/>
    <property type="molecule type" value="Genomic_DNA"/>
</dbReference>
<dbReference type="OrthoDB" id="5458906at2"/>
<reference evidence="1 2" key="1">
    <citation type="journal article" date="2017" name="ISME J.">
        <title>Genome of 'Ca. Desulfovibrio trichonymphae', an H2-oxidizing bacterium in a tripartite symbiotic system within a protist cell in the termite gut.</title>
        <authorList>
            <person name="Kuwahara H."/>
            <person name="Yuki M."/>
            <person name="Izawa K."/>
            <person name="Ohkuma M."/>
            <person name="Hongoh Y."/>
        </authorList>
    </citation>
    <scope>NUCLEOTIDE SEQUENCE [LARGE SCALE GENOMIC DNA]</scope>
    <source>
        <strain evidence="1 2">Rs-N31</strain>
    </source>
</reference>
<dbReference type="RefSeq" id="WP_096399716.1">
    <property type="nucleotide sequence ID" value="NZ_AP017368.1"/>
</dbReference>
<proteinExistence type="predicted"/>
<sequence>MQNTAEIFDPESAGQQALKNFEALLGDMDFTVELELMGIGRLQFLLRRQMLLEWRSLYMALWRLALDKSFPHDAGRIFDAFVRDYSAAHPDKQSAAGLVRAGEYWGMLAPAGETDFNPAARHLVSFFSQDVKELRSMRLKLALHIRKIYKSIFDRLL</sequence>
<accession>A0A1J1E420</accession>
<gene>
    <name evidence="1" type="ORF">RSDT_0688</name>
</gene>
<name>A0A1J1E420_9BACT</name>
<organism evidence="1 2">
    <name type="scientific">Candidatus Desulfovibrio trichonymphae</name>
    <dbReference type="NCBI Taxonomy" id="1725232"/>
    <lineage>
        <taxon>Bacteria</taxon>
        <taxon>Pseudomonadati</taxon>
        <taxon>Thermodesulfobacteriota</taxon>
        <taxon>Desulfovibrionia</taxon>
        <taxon>Desulfovibrionales</taxon>
        <taxon>Desulfovibrionaceae</taxon>
        <taxon>Desulfovibrio</taxon>
    </lineage>
</organism>
<evidence type="ECO:0000313" key="2">
    <source>
        <dbReference type="Proteomes" id="UP000242645"/>
    </source>
</evidence>
<dbReference type="AlphaFoldDB" id="A0A1J1E420"/>
<dbReference type="KEGG" id="dtr:RSDT_0688"/>
<protein>
    <submittedName>
        <fullName evidence="1">Uncharacterized protein</fullName>
    </submittedName>
</protein>